<evidence type="ECO:0000313" key="5">
    <source>
        <dbReference type="EMBL" id="PUE04055.1"/>
    </source>
</evidence>
<dbReference type="Proteomes" id="UP000250928">
    <property type="component" value="Unassembled WGS sequence"/>
</dbReference>
<dbReference type="PANTHER" id="PTHR43201:SF5">
    <property type="entry name" value="MEDIUM-CHAIN ACYL-COA LIGASE ACSF2, MITOCHONDRIAL"/>
    <property type="match status" value="1"/>
</dbReference>
<feature type="domain" description="AMP-binding enzyme C-terminal" evidence="4">
    <location>
        <begin position="240"/>
        <end position="313"/>
    </location>
</feature>
<accession>A0A6N4E3Q9</accession>
<sequence>MAVSERAFSGARDLYGLDRDDVILCASPMHHSLGLRLALLPLLLGATSVILPRFTPRQWLGAVREAGVTFTIAVSSHLERLLGAVAREPRGLDLDSLRTLVSSSALLKPAAKRACREVFGCRFHECYGTSEVGIVSDLGPADGDHRDGSVGRALPYVELRIVDGAGAALPTGQVGEIVCRTKTAFSRYLDNPRATAESLAGGYFHTGDLGYLDDAGYLYLSGRRHELIIVGGINVYPQDVEAVLGDCPGVRECAVIGVEDPYFGEAVLAVLVGEGGVLDIHAIRRACAAELADYQQPMAYEVIDALPRNELGKVMKPRLRERFAGYDATAPLRRLMDY</sequence>
<evidence type="ECO:0000256" key="1">
    <source>
        <dbReference type="ARBA" id="ARBA00006432"/>
    </source>
</evidence>
<dbReference type="Pfam" id="PF13193">
    <property type="entry name" value="AMP-binding_C"/>
    <property type="match status" value="1"/>
</dbReference>
<evidence type="ECO:0000259" key="3">
    <source>
        <dbReference type="Pfam" id="PF00501"/>
    </source>
</evidence>
<proteinExistence type="inferred from homology"/>
<dbReference type="InterPro" id="IPR025110">
    <property type="entry name" value="AMP-bd_C"/>
</dbReference>
<evidence type="ECO:0000256" key="2">
    <source>
        <dbReference type="ARBA" id="ARBA00022598"/>
    </source>
</evidence>
<evidence type="ECO:0000259" key="4">
    <source>
        <dbReference type="Pfam" id="PF13193"/>
    </source>
</evidence>
<evidence type="ECO:0008006" key="7">
    <source>
        <dbReference type="Google" id="ProtNLM"/>
    </source>
</evidence>
<protein>
    <recommendedName>
        <fullName evidence="7">Long-chain fatty acid--CoA ligase</fullName>
    </recommendedName>
</protein>
<comment type="similarity">
    <text evidence="1">Belongs to the ATP-dependent AMP-binding enzyme family.</text>
</comment>
<dbReference type="AlphaFoldDB" id="A0A6N4E3Q9"/>
<dbReference type="InterPro" id="IPR000873">
    <property type="entry name" value="AMP-dep_synth/lig_dom"/>
</dbReference>
<dbReference type="InterPro" id="IPR042099">
    <property type="entry name" value="ANL_N_sf"/>
</dbReference>
<dbReference type="CDD" id="cd04433">
    <property type="entry name" value="AFD_class_I"/>
    <property type="match status" value="1"/>
</dbReference>
<feature type="domain" description="AMP-dependent synthetase/ligase" evidence="3">
    <location>
        <begin position="14"/>
        <end position="189"/>
    </location>
</feature>
<dbReference type="PANTHER" id="PTHR43201">
    <property type="entry name" value="ACYL-COA SYNTHETASE"/>
    <property type="match status" value="1"/>
</dbReference>
<reference evidence="5 6" key="1">
    <citation type="submission" date="2018-01" db="EMBL/GenBank/DDBJ databases">
        <title>Novel co-symbiosis in the lucinid bivalve Phacoides pectinatus.</title>
        <authorList>
            <person name="Lim S.J."/>
            <person name="Davis B.G."/>
            <person name="Gill D.E."/>
            <person name="Engel A.S."/>
            <person name="Anderson L.C."/>
            <person name="Campbell B.J."/>
        </authorList>
    </citation>
    <scope>NUCLEOTIDE SEQUENCE [LARGE SCALE GENOMIC DNA]</scope>
    <source>
        <strain evidence="5">N3_P5</strain>
    </source>
</reference>
<dbReference type="SUPFAM" id="SSF56801">
    <property type="entry name" value="Acetyl-CoA synthetase-like"/>
    <property type="match status" value="1"/>
</dbReference>
<name>A0A6N4E3Q9_9GAMM</name>
<dbReference type="Gene3D" id="3.40.50.12780">
    <property type="entry name" value="N-terminal domain of ligase-like"/>
    <property type="match status" value="1"/>
</dbReference>
<keyword evidence="2" id="KW-0436">Ligase</keyword>
<dbReference type="GO" id="GO:0031956">
    <property type="term" value="F:medium-chain fatty acid-CoA ligase activity"/>
    <property type="evidence" value="ECO:0007669"/>
    <property type="project" value="TreeGrafter"/>
</dbReference>
<dbReference type="Pfam" id="PF00501">
    <property type="entry name" value="AMP-binding"/>
    <property type="match status" value="1"/>
</dbReference>
<dbReference type="InterPro" id="IPR045851">
    <property type="entry name" value="AMP-bd_C_sf"/>
</dbReference>
<dbReference type="Gene3D" id="3.30.300.30">
    <property type="match status" value="1"/>
</dbReference>
<gene>
    <name evidence="5" type="ORF">C3L24_03765</name>
</gene>
<dbReference type="GO" id="GO:0006631">
    <property type="term" value="P:fatty acid metabolic process"/>
    <property type="evidence" value="ECO:0007669"/>
    <property type="project" value="TreeGrafter"/>
</dbReference>
<comment type="caution">
    <text evidence="5">The sequence shown here is derived from an EMBL/GenBank/DDBJ whole genome shotgun (WGS) entry which is preliminary data.</text>
</comment>
<evidence type="ECO:0000313" key="6">
    <source>
        <dbReference type="Proteomes" id="UP000250928"/>
    </source>
</evidence>
<dbReference type="EMBL" id="PQCO01000138">
    <property type="protein sequence ID" value="PUE04055.1"/>
    <property type="molecule type" value="Genomic_DNA"/>
</dbReference>
<organism evidence="5 6">
    <name type="scientific">Candidatus Sedimenticola endophacoides</name>
    <dbReference type="NCBI Taxonomy" id="2548426"/>
    <lineage>
        <taxon>Bacteria</taxon>
        <taxon>Pseudomonadati</taxon>
        <taxon>Pseudomonadota</taxon>
        <taxon>Gammaproteobacteria</taxon>
        <taxon>Chromatiales</taxon>
        <taxon>Sedimenticolaceae</taxon>
        <taxon>Sedimenticola</taxon>
    </lineage>
</organism>